<keyword evidence="5" id="KW-0808">Transferase</keyword>
<evidence type="ECO:0000256" key="1">
    <source>
        <dbReference type="ARBA" id="ARBA00009018"/>
    </source>
</evidence>
<dbReference type="RefSeq" id="WP_284383629.1">
    <property type="nucleotide sequence ID" value="NZ_BSNM01000026.1"/>
</dbReference>
<accession>A0AA37W9D7</accession>
<sequence length="200" mass="22591">MFIVGLTGGIGSGKSTVAQFFKQQGINVVDADQKARDVVEPGTPALKEIANYFGPEVLLEDGALDRAQLRSIIFNSEEKRRWLEALLHPLIRDAIIEDLNNSSSDYAILESPLLFETDQHLLTNTTLLVDVPVQLQISRTCERDNNEREQVEKIIEAQMPREQKQEKAEYILDNSRDLPLVREHAQELHQTFLTLAQAAN</sequence>
<evidence type="ECO:0000256" key="2">
    <source>
        <dbReference type="ARBA" id="ARBA00022741"/>
    </source>
</evidence>
<evidence type="ECO:0000313" key="8">
    <source>
        <dbReference type="Proteomes" id="UP001161389"/>
    </source>
</evidence>
<name>A0AA37W9D7_9GAMM</name>
<dbReference type="SUPFAM" id="SSF52540">
    <property type="entry name" value="P-loop containing nucleoside triphosphate hydrolases"/>
    <property type="match status" value="1"/>
</dbReference>
<dbReference type="CDD" id="cd02022">
    <property type="entry name" value="DPCK"/>
    <property type="match status" value="1"/>
</dbReference>
<keyword evidence="3 5" id="KW-0067">ATP-binding</keyword>
<feature type="binding site" evidence="5">
    <location>
        <begin position="11"/>
        <end position="16"/>
    </location>
    <ligand>
        <name>ATP</name>
        <dbReference type="ChEBI" id="CHEBI:30616"/>
    </ligand>
</feature>
<dbReference type="EMBL" id="BSNM01000026">
    <property type="protein sequence ID" value="GLQ33269.1"/>
    <property type="molecule type" value="Genomic_DNA"/>
</dbReference>
<dbReference type="PROSITE" id="PS51219">
    <property type="entry name" value="DPCK"/>
    <property type="match status" value="1"/>
</dbReference>
<evidence type="ECO:0000256" key="5">
    <source>
        <dbReference type="HAMAP-Rule" id="MF_00376"/>
    </source>
</evidence>
<evidence type="ECO:0000313" key="7">
    <source>
        <dbReference type="EMBL" id="GLQ33269.1"/>
    </source>
</evidence>
<keyword evidence="4 5" id="KW-0173">Coenzyme A biosynthesis</keyword>
<reference evidence="7" key="2">
    <citation type="submission" date="2023-01" db="EMBL/GenBank/DDBJ databases">
        <title>Draft genome sequence of Litoribrevibacter albus strain NBRC 110071.</title>
        <authorList>
            <person name="Sun Q."/>
            <person name="Mori K."/>
        </authorList>
    </citation>
    <scope>NUCLEOTIDE SEQUENCE</scope>
    <source>
        <strain evidence="7">NBRC 110071</strain>
    </source>
</reference>
<dbReference type="InterPro" id="IPR027417">
    <property type="entry name" value="P-loop_NTPase"/>
</dbReference>
<dbReference type="GO" id="GO:0004140">
    <property type="term" value="F:dephospho-CoA kinase activity"/>
    <property type="evidence" value="ECO:0007669"/>
    <property type="project" value="UniProtKB-UniRule"/>
</dbReference>
<keyword evidence="5" id="KW-0963">Cytoplasm</keyword>
<dbReference type="Pfam" id="PF01121">
    <property type="entry name" value="CoaE"/>
    <property type="match status" value="1"/>
</dbReference>
<protein>
    <recommendedName>
        <fullName evidence="5 6">Dephospho-CoA kinase</fullName>
        <ecNumber evidence="5 6">2.7.1.24</ecNumber>
    </recommendedName>
    <alternativeName>
        <fullName evidence="5">Dephosphocoenzyme A kinase</fullName>
    </alternativeName>
</protein>
<keyword evidence="8" id="KW-1185">Reference proteome</keyword>
<dbReference type="InterPro" id="IPR001977">
    <property type="entry name" value="Depp_CoAkinase"/>
</dbReference>
<keyword evidence="5 7" id="KW-0418">Kinase</keyword>
<keyword evidence="2 5" id="KW-0547">Nucleotide-binding</keyword>
<dbReference type="GO" id="GO:0005737">
    <property type="term" value="C:cytoplasm"/>
    <property type="evidence" value="ECO:0007669"/>
    <property type="project" value="UniProtKB-SubCell"/>
</dbReference>
<dbReference type="PANTHER" id="PTHR10695:SF46">
    <property type="entry name" value="BIFUNCTIONAL COENZYME A SYNTHASE-RELATED"/>
    <property type="match status" value="1"/>
</dbReference>
<comment type="caution">
    <text evidence="7">The sequence shown here is derived from an EMBL/GenBank/DDBJ whole genome shotgun (WGS) entry which is preliminary data.</text>
</comment>
<evidence type="ECO:0000256" key="6">
    <source>
        <dbReference type="NCBIfam" id="TIGR00152"/>
    </source>
</evidence>
<comment type="catalytic activity">
    <reaction evidence="5">
        <text>3'-dephospho-CoA + ATP = ADP + CoA + H(+)</text>
        <dbReference type="Rhea" id="RHEA:18245"/>
        <dbReference type="ChEBI" id="CHEBI:15378"/>
        <dbReference type="ChEBI" id="CHEBI:30616"/>
        <dbReference type="ChEBI" id="CHEBI:57287"/>
        <dbReference type="ChEBI" id="CHEBI:57328"/>
        <dbReference type="ChEBI" id="CHEBI:456216"/>
        <dbReference type="EC" id="2.7.1.24"/>
    </reaction>
</comment>
<dbReference type="HAMAP" id="MF_00376">
    <property type="entry name" value="Dephospho_CoA_kinase"/>
    <property type="match status" value="1"/>
</dbReference>
<comment type="subcellular location">
    <subcellularLocation>
        <location evidence="5">Cytoplasm</location>
    </subcellularLocation>
</comment>
<comment type="similarity">
    <text evidence="1 5">Belongs to the CoaE family.</text>
</comment>
<evidence type="ECO:0000256" key="3">
    <source>
        <dbReference type="ARBA" id="ARBA00022840"/>
    </source>
</evidence>
<comment type="pathway">
    <text evidence="5">Cofactor biosynthesis; coenzyme A biosynthesis; CoA from (R)-pantothenate: step 5/5.</text>
</comment>
<dbReference type="GO" id="GO:0015937">
    <property type="term" value="P:coenzyme A biosynthetic process"/>
    <property type="evidence" value="ECO:0007669"/>
    <property type="project" value="UniProtKB-UniRule"/>
</dbReference>
<dbReference type="Gene3D" id="3.40.50.300">
    <property type="entry name" value="P-loop containing nucleotide triphosphate hydrolases"/>
    <property type="match status" value="1"/>
</dbReference>
<dbReference type="NCBIfam" id="TIGR00152">
    <property type="entry name" value="dephospho-CoA kinase"/>
    <property type="match status" value="1"/>
</dbReference>
<reference evidence="7" key="1">
    <citation type="journal article" date="2014" name="Int. J. Syst. Evol. Microbiol.">
        <title>Complete genome sequence of Corynebacterium casei LMG S-19264T (=DSM 44701T), isolated from a smear-ripened cheese.</title>
        <authorList>
            <consortium name="US DOE Joint Genome Institute (JGI-PGF)"/>
            <person name="Walter F."/>
            <person name="Albersmeier A."/>
            <person name="Kalinowski J."/>
            <person name="Ruckert C."/>
        </authorList>
    </citation>
    <scope>NUCLEOTIDE SEQUENCE</scope>
    <source>
        <strain evidence="7">NBRC 110071</strain>
    </source>
</reference>
<comment type="function">
    <text evidence="5">Catalyzes the phosphorylation of the 3'-hydroxyl group of dephosphocoenzyme A to form coenzyme A.</text>
</comment>
<dbReference type="Proteomes" id="UP001161389">
    <property type="component" value="Unassembled WGS sequence"/>
</dbReference>
<dbReference type="GO" id="GO:0005524">
    <property type="term" value="F:ATP binding"/>
    <property type="evidence" value="ECO:0007669"/>
    <property type="project" value="UniProtKB-UniRule"/>
</dbReference>
<dbReference type="PANTHER" id="PTHR10695">
    <property type="entry name" value="DEPHOSPHO-COA KINASE-RELATED"/>
    <property type="match status" value="1"/>
</dbReference>
<organism evidence="7 8">
    <name type="scientific">Litoribrevibacter albus</name>
    <dbReference type="NCBI Taxonomy" id="1473156"/>
    <lineage>
        <taxon>Bacteria</taxon>
        <taxon>Pseudomonadati</taxon>
        <taxon>Pseudomonadota</taxon>
        <taxon>Gammaproteobacteria</taxon>
        <taxon>Oceanospirillales</taxon>
        <taxon>Oceanospirillaceae</taxon>
        <taxon>Litoribrevibacter</taxon>
    </lineage>
</organism>
<evidence type="ECO:0000256" key="4">
    <source>
        <dbReference type="ARBA" id="ARBA00022993"/>
    </source>
</evidence>
<proteinExistence type="inferred from homology"/>
<dbReference type="EC" id="2.7.1.24" evidence="5 6"/>
<gene>
    <name evidence="5 7" type="primary">coaE</name>
    <name evidence="7" type="ORF">GCM10007876_37490</name>
</gene>
<dbReference type="AlphaFoldDB" id="A0AA37W9D7"/>